<dbReference type="InterPro" id="IPR043129">
    <property type="entry name" value="ATPase_NBD"/>
</dbReference>
<dbReference type="PIRSF" id="PIRSF012293">
    <property type="entry name" value="EutA"/>
    <property type="match status" value="1"/>
</dbReference>
<dbReference type="Pfam" id="PF06277">
    <property type="entry name" value="EutA"/>
    <property type="match status" value="1"/>
</dbReference>
<evidence type="ECO:0000313" key="1">
    <source>
        <dbReference type="EMBL" id="APX91025.1"/>
    </source>
</evidence>
<organism evidence="1 2">
    <name type="scientific">Brevirhabdus pacifica</name>
    <dbReference type="NCBI Taxonomy" id="1267768"/>
    <lineage>
        <taxon>Bacteria</taxon>
        <taxon>Pseudomonadati</taxon>
        <taxon>Pseudomonadota</taxon>
        <taxon>Alphaproteobacteria</taxon>
        <taxon>Rhodobacterales</taxon>
        <taxon>Paracoccaceae</taxon>
        <taxon>Brevirhabdus</taxon>
    </lineage>
</organism>
<dbReference type="PANTHER" id="PTHR32432:SF13">
    <property type="entry name" value="ETHANOLAMINE AMMONIA-LYASE REACTIVASE EUTA"/>
    <property type="match status" value="1"/>
</dbReference>
<dbReference type="InterPro" id="IPR050696">
    <property type="entry name" value="FtsA/MreB"/>
</dbReference>
<reference evidence="1 2" key="1">
    <citation type="submission" date="2017-01" db="EMBL/GenBank/DDBJ databases">
        <title>Genomic analysis of Xuhuaishuia manganoxidans DY6-4.</title>
        <authorList>
            <person name="Wang X."/>
        </authorList>
    </citation>
    <scope>NUCLEOTIDE SEQUENCE [LARGE SCALE GENOMIC DNA]</scope>
    <source>
        <strain evidence="1 2">DY6-4</strain>
    </source>
</reference>
<protein>
    <recommendedName>
        <fullName evidence="3">Ethanolamine utilization protein EutA</fullName>
    </recommendedName>
</protein>
<gene>
    <name evidence="1" type="ORF">BV394_07000</name>
</gene>
<dbReference type="InterPro" id="IPR009377">
    <property type="entry name" value="EutA"/>
</dbReference>
<accession>A0A1U7DM86</accession>
<dbReference type="EMBL" id="CP019124">
    <property type="protein sequence ID" value="APX91025.1"/>
    <property type="molecule type" value="Genomic_DNA"/>
</dbReference>
<dbReference type="AlphaFoldDB" id="A0A1U7DM86"/>
<sequence length="500" mass="52713">MFFSGAERSLVEEDEINLTSVGVDIGSSTAHLLFSRITLERLDTRYVVVEREVIHASDILLTPYLENSDIDTERLQAFIDKQYWQAGIDRAEVDSGALILTGVAVRRRNARAIGELFAAEAGKFVAVSAGDRLETVMAAHGSGAVEASRDGRRIVNIDVGGGTTKIAVCEAGEITHLTAVEAGARLVVTDAARRISRLERFGAEALDRDATEPDTPAAALGQVLPAARRDGLARDMARRIMAALRGRAEADHHRLPPLPEGLDFDGVIVSGGVSEFFYGRATESYGDLGPEMARTLRQCLSEAGAAILPHRDGIRATVVGASQYSVQLSGSTVYLDPIEVLPLRNVAALRPVLPLADEVIDPGAVARAVAEALALREAGEAGDAINAEPVAIALAWEGSASYGRLDGLARGLCQGLAPVLDAGHPLVIVSDSDIGGLLGMHCRENGLTDNAIVSIDGIALSTFDFIDIGEVIRTTGSVPVVVKSLIFPGEGTSSSKDPDA</sequence>
<proteinExistence type="predicted"/>
<evidence type="ECO:0008006" key="3">
    <source>
        <dbReference type="Google" id="ProtNLM"/>
    </source>
</evidence>
<keyword evidence="2" id="KW-1185">Reference proteome</keyword>
<dbReference type="PANTHER" id="PTHR32432">
    <property type="entry name" value="CELL DIVISION PROTEIN FTSA-RELATED"/>
    <property type="match status" value="1"/>
</dbReference>
<dbReference type="Proteomes" id="UP000187266">
    <property type="component" value="Chromosome"/>
</dbReference>
<dbReference type="SUPFAM" id="SSF53067">
    <property type="entry name" value="Actin-like ATPase domain"/>
    <property type="match status" value="1"/>
</dbReference>
<evidence type="ECO:0000313" key="2">
    <source>
        <dbReference type="Proteomes" id="UP000187266"/>
    </source>
</evidence>
<dbReference type="Gene3D" id="3.30.420.40">
    <property type="match status" value="1"/>
</dbReference>
<name>A0A1U7DM86_9RHOB</name>
<dbReference type="STRING" id="1267768.BV394_07000"/>